<evidence type="ECO:0000259" key="3">
    <source>
        <dbReference type="Pfam" id="PF01593"/>
    </source>
</evidence>
<organism evidence="4 5">
    <name type="scientific">Candidatus Aphodosoma intestinipullorum</name>
    <dbReference type="NCBI Taxonomy" id="2840674"/>
    <lineage>
        <taxon>Bacteria</taxon>
        <taxon>Pseudomonadati</taxon>
        <taxon>Bacteroidota</taxon>
        <taxon>Bacteroidia</taxon>
        <taxon>Bacteroidales</taxon>
        <taxon>Candidatus Aphodosoma</taxon>
    </lineage>
</organism>
<reference evidence="4" key="1">
    <citation type="submission" date="2020-10" db="EMBL/GenBank/DDBJ databases">
        <authorList>
            <person name="Gilroy R."/>
        </authorList>
    </citation>
    <scope>NUCLEOTIDE SEQUENCE</scope>
    <source>
        <strain evidence="4">3924</strain>
    </source>
</reference>
<dbReference type="PANTHER" id="PTHR43734:SF7">
    <property type="entry name" value="4,4'-DIAPONEUROSPORENE OXYGENASE"/>
    <property type="match status" value="1"/>
</dbReference>
<gene>
    <name evidence="4" type="ORF">IAC51_05945</name>
</gene>
<dbReference type="EMBL" id="JADIMV010000102">
    <property type="protein sequence ID" value="MBO8440177.1"/>
    <property type="molecule type" value="Genomic_DNA"/>
</dbReference>
<evidence type="ECO:0000256" key="2">
    <source>
        <dbReference type="ARBA" id="ARBA00023002"/>
    </source>
</evidence>
<dbReference type="PANTHER" id="PTHR43734">
    <property type="entry name" value="PHYTOENE DESATURASE"/>
    <property type="match status" value="1"/>
</dbReference>
<evidence type="ECO:0000313" key="5">
    <source>
        <dbReference type="Proteomes" id="UP000712007"/>
    </source>
</evidence>
<proteinExistence type="inferred from homology"/>
<dbReference type="Proteomes" id="UP000712007">
    <property type="component" value="Unassembled WGS sequence"/>
</dbReference>
<accession>A0A940IF33</accession>
<dbReference type="SUPFAM" id="SSF51905">
    <property type="entry name" value="FAD/NAD(P)-binding domain"/>
    <property type="match status" value="1"/>
</dbReference>
<dbReference type="Gene3D" id="3.50.50.60">
    <property type="entry name" value="FAD/NAD(P)-binding domain"/>
    <property type="match status" value="2"/>
</dbReference>
<comment type="caution">
    <text evidence="4">The sequence shown here is derived from an EMBL/GenBank/DDBJ whole genome shotgun (WGS) entry which is preliminary data.</text>
</comment>
<dbReference type="InterPro" id="IPR002937">
    <property type="entry name" value="Amino_oxidase"/>
</dbReference>
<sequence length="505" mass="56653">MKRVAIIGGGVAGLSAGIYAQMCGLESVIYEQHTIAGGELTGWERGGCHIDNCVHWMTGTSPDSELYNVWREVGALTGAAGETVQNEAFLKVDTADGTTLSLWQNLDRLHDDMVAVSPEDRTLIDKFIKEVKAYRCVELPSKFPAERMPLKETWRLVMKMKGVAKVHKRCRTISIGDYAAQFKSDAIRKMLTAYFPPQYNVSSLMYVLAIFSNGNAALPRGGSLAMARRMEERYRSLGGKVCAGHKAVKIEVEGRRARRVLFANGKTAEADCVVCACDTAVTFRDLIGRERMDKVFRLWYGFKYKYPVHSSVNLYFDVADGCGMLPDTSLFECEPYIVAGRRHDTILVKNFNGEPSFVPEGHTVIQTLHLQYAGEYEFWSRLRLSDIAAYRKEKERVAGEVMRRIEAKYPELAGKMRLVEAVTPASFNRYCGAYKGSYMSFILTPYVPKIIHRGVLKGLDNLYLAGQWLQPPGGLPNAVLTGKFAIQRLCRREHIPFVGYGVTWK</sequence>
<dbReference type="Pfam" id="PF01593">
    <property type="entry name" value="Amino_oxidase"/>
    <property type="match status" value="1"/>
</dbReference>
<comment type="similarity">
    <text evidence="1">Belongs to the carotenoid/retinoid oxidoreductase family.</text>
</comment>
<dbReference type="AlphaFoldDB" id="A0A940IF33"/>
<dbReference type="InterPro" id="IPR036188">
    <property type="entry name" value="FAD/NAD-bd_sf"/>
</dbReference>
<name>A0A940IF33_9BACT</name>
<protein>
    <submittedName>
        <fullName evidence="4">NAD(P)/FAD-dependent oxidoreductase</fullName>
    </submittedName>
</protein>
<feature type="domain" description="Amine oxidase" evidence="3">
    <location>
        <begin position="11"/>
        <end position="485"/>
    </location>
</feature>
<dbReference type="GO" id="GO:0016491">
    <property type="term" value="F:oxidoreductase activity"/>
    <property type="evidence" value="ECO:0007669"/>
    <property type="project" value="UniProtKB-KW"/>
</dbReference>
<keyword evidence="2" id="KW-0560">Oxidoreductase</keyword>
<evidence type="ECO:0000256" key="1">
    <source>
        <dbReference type="ARBA" id="ARBA00006046"/>
    </source>
</evidence>
<reference evidence="4" key="2">
    <citation type="journal article" date="2021" name="PeerJ">
        <title>Extensive microbial diversity within the chicken gut microbiome revealed by metagenomics and culture.</title>
        <authorList>
            <person name="Gilroy R."/>
            <person name="Ravi A."/>
            <person name="Getino M."/>
            <person name="Pursley I."/>
            <person name="Horton D.L."/>
            <person name="Alikhan N.F."/>
            <person name="Baker D."/>
            <person name="Gharbi K."/>
            <person name="Hall N."/>
            <person name="Watson M."/>
            <person name="Adriaenssens E.M."/>
            <person name="Foster-Nyarko E."/>
            <person name="Jarju S."/>
            <person name="Secka A."/>
            <person name="Antonio M."/>
            <person name="Oren A."/>
            <person name="Chaudhuri R.R."/>
            <person name="La Ragione R."/>
            <person name="Hildebrand F."/>
            <person name="Pallen M.J."/>
        </authorList>
    </citation>
    <scope>NUCLEOTIDE SEQUENCE</scope>
    <source>
        <strain evidence="4">3924</strain>
    </source>
</reference>
<evidence type="ECO:0000313" key="4">
    <source>
        <dbReference type="EMBL" id="MBO8440177.1"/>
    </source>
</evidence>